<protein>
    <submittedName>
        <fullName evidence="6">Adenosine kinase</fullName>
    </submittedName>
</protein>
<dbReference type="InterPro" id="IPR052700">
    <property type="entry name" value="Carb_kinase_PfkB-like"/>
</dbReference>
<dbReference type="InterPro" id="IPR011611">
    <property type="entry name" value="PfkB_dom"/>
</dbReference>
<keyword evidence="7" id="KW-1185">Reference proteome</keyword>
<evidence type="ECO:0000256" key="2">
    <source>
        <dbReference type="ARBA" id="ARBA00022679"/>
    </source>
</evidence>
<organism evidence="6 7">
    <name type="scientific">Actinoplanes xinjiangensis</name>
    <dbReference type="NCBI Taxonomy" id="512350"/>
    <lineage>
        <taxon>Bacteria</taxon>
        <taxon>Bacillati</taxon>
        <taxon>Actinomycetota</taxon>
        <taxon>Actinomycetes</taxon>
        <taxon>Micromonosporales</taxon>
        <taxon>Micromonosporaceae</taxon>
        <taxon>Actinoplanes</taxon>
    </lineage>
</organism>
<name>A0A316ETR6_9ACTN</name>
<sequence>MTDHIGPVLITGSIATDHLMTFPGRFADQLIAEKLDQVSLSFLVDDLTVRDGGVAANIAYGMARLGGRPLLVGAAGADFDDGYRNRLELSGVCTEHVHISTTQHTARFVCTTDLDNCQIASFYAGAMGEAASIDLDVIGTAVGNPRLVLVGPDQPEAMIRHTDTCRRRGWTFAADPSQQLARMNAAQLLDFITGAAFLFSNAYEFELLLAKTGLSTADVVHRTATVVTTMGSSGVRIADRTGSTTIPAHPVSAVVDPTGAGDAFRAGFLTAVLHGATPADAATLGCRLAALVLRSHGTQEYDSLDLQLPPSSHQARGWTRSLGTAS</sequence>
<dbReference type="InterPro" id="IPR002173">
    <property type="entry name" value="Carboh/pur_kinase_PfkB_CS"/>
</dbReference>
<gene>
    <name evidence="6" type="ORF">BC793_12415</name>
</gene>
<dbReference type="SUPFAM" id="SSF53613">
    <property type="entry name" value="Ribokinase-like"/>
    <property type="match status" value="1"/>
</dbReference>
<feature type="region of interest" description="Disordered" evidence="4">
    <location>
        <begin position="303"/>
        <end position="326"/>
    </location>
</feature>
<dbReference type="EMBL" id="QGGR01000024">
    <property type="protein sequence ID" value="PWK36034.1"/>
    <property type="molecule type" value="Genomic_DNA"/>
</dbReference>
<evidence type="ECO:0000259" key="5">
    <source>
        <dbReference type="Pfam" id="PF00294"/>
    </source>
</evidence>
<evidence type="ECO:0000256" key="3">
    <source>
        <dbReference type="ARBA" id="ARBA00022777"/>
    </source>
</evidence>
<dbReference type="CDD" id="cd01942">
    <property type="entry name" value="ribokinase_group_A"/>
    <property type="match status" value="1"/>
</dbReference>
<comment type="similarity">
    <text evidence="1">Belongs to the carbohydrate kinase PfkB family.</text>
</comment>
<dbReference type="GO" id="GO:0016301">
    <property type="term" value="F:kinase activity"/>
    <property type="evidence" value="ECO:0007669"/>
    <property type="project" value="UniProtKB-KW"/>
</dbReference>
<dbReference type="Gene3D" id="3.40.1190.20">
    <property type="match status" value="1"/>
</dbReference>
<evidence type="ECO:0000256" key="1">
    <source>
        <dbReference type="ARBA" id="ARBA00010688"/>
    </source>
</evidence>
<evidence type="ECO:0000256" key="4">
    <source>
        <dbReference type="SAM" id="MobiDB-lite"/>
    </source>
</evidence>
<dbReference type="AlphaFoldDB" id="A0A316ETR6"/>
<evidence type="ECO:0000313" key="7">
    <source>
        <dbReference type="Proteomes" id="UP000245697"/>
    </source>
</evidence>
<dbReference type="PROSITE" id="PS00583">
    <property type="entry name" value="PFKB_KINASES_1"/>
    <property type="match status" value="1"/>
</dbReference>
<proteinExistence type="inferred from homology"/>
<dbReference type="PROSITE" id="PS00584">
    <property type="entry name" value="PFKB_KINASES_2"/>
    <property type="match status" value="1"/>
</dbReference>
<dbReference type="Pfam" id="PF00294">
    <property type="entry name" value="PfkB"/>
    <property type="match status" value="1"/>
</dbReference>
<dbReference type="PANTHER" id="PTHR43320">
    <property type="entry name" value="SUGAR KINASE"/>
    <property type="match status" value="1"/>
</dbReference>
<accession>A0A316ETR6</accession>
<dbReference type="InterPro" id="IPR029056">
    <property type="entry name" value="Ribokinase-like"/>
</dbReference>
<comment type="caution">
    <text evidence="6">The sequence shown here is derived from an EMBL/GenBank/DDBJ whole genome shotgun (WGS) entry which is preliminary data.</text>
</comment>
<evidence type="ECO:0000313" key="6">
    <source>
        <dbReference type="EMBL" id="PWK36034.1"/>
    </source>
</evidence>
<feature type="domain" description="Carbohydrate kinase PfkB" evidence="5">
    <location>
        <begin position="33"/>
        <end position="300"/>
    </location>
</feature>
<dbReference type="PANTHER" id="PTHR43320:SF3">
    <property type="entry name" value="CARBOHYDRATE KINASE PFKB DOMAIN-CONTAINING PROTEIN"/>
    <property type="match status" value="1"/>
</dbReference>
<reference evidence="6 7" key="1">
    <citation type="submission" date="2018-05" db="EMBL/GenBank/DDBJ databases">
        <title>Genomic Encyclopedia of Archaeal and Bacterial Type Strains, Phase II (KMG-II): from individual species to whole genera.</title>
        <authorList>
            <person name="Goeker M."/>
        </authorList>
    </citation>
    <scope>NUCLEOTIDE SEQUENCE [LARGE SCALE GENOMIC DNA]</scope>
    <source>
        <strain evidence="6 7">DSM 45184</strain>
    </source>
</reference>
<dbReference type="Proteomes" id="UP000245697">
    <property type="component" value="Unassembled WGS sequence"/>
</dbReference>
<dbReference type="RefSeq" id="WP_239170491.1">
    <property type="nucleotide sequence ID" value="NZ_BONA01000077.1"/>
</dbReference>
<keyword evidence="2" id="KW-0808">Transferase</keyword>
<keyword evidence="3 6" id="KW-0418">Kinase</keyword>